<name>A0A840CVA1_9BACE</name>
<keyword evidence="2" id="KW-1185">Reference proteome</keyword>
<evidence type="ECO:0000313" key="1">
    <source>
        <dbReference type="EMBL" id="MBB4043810.1"/>
    </source>
</evidence>
<dbReference type="AlphaFoldDB" id="A0A840CVA1"/>
<accession>A0A840CVA1</accession>
<dbReference type="EMBL" id="JACIER010000005">
    <property type="protein sequence ID" value="MBB4043810.1"/>
    <property type="molecule type" value="Genomic_DNA"/>
</dbReference>
<comment type="caution">
    <text evidence="1">The sequence shown here is derived from an EMBL/GenBank/DDBJ whole genome shotgun (WGS) entry which is preliminary data.</text>
</comment>
<proteinExistence type="predicted"/>
<organism evidence="1 2">
    <name type="scientific">Bacteroides reticulotermitis</name>
    <dbReference type="NCBI Taxonomy" id="1133319"/>
    <lineage>
        <taxon>Bacteria</taxon>
        <taxon>Pseudomonadati</taxon>
        <taxon>Bacteroidota</taxon>
        <taxon>Bacteroidia</taxon>
        <taxon>Bacteroidales</taxon>
        <taxon>Bacteroidaceae</taxon>
        <taxon>Bacteroides</taxon>
    </lineage>
</organism>
<gene>
    <name evidence="1" type="ORF">GGR06_001596</name>
</gene>
<protein>
    <submittedName>
        <fullName evidence="1">Uncharacterized protein</fullName>
    </submittedName>
</protein>
<sequence>MAFQRGTFNTIAQTAAQFGGSYVIWARVRELYQGGGLIDHTKYAPGTVIPAGTMVKFNGAGKEVTIITADSNVGVAEVDTLTVLSGVTAAGNISIKLNGGTAKTVAVAEGDTPEQVATKIAAETYTGWAAVANGAVVTFTKNASGAVAAPVFTDTGTTGVTADFEVTVAGQAADGSNLTDVNGLIFEDVCIPDGCIHATCAVVRGGRIYADRVAGGGLPKSIEAQLPMIEFVRED</sequence>
<reference evidence="1" key="1">
    <citation type="submission" date="2020-08" db="EMBL/GenBank/DDBJ databases">
        <title>Genomic Encyclopedia of Type Strains, Phase IV (KMG-IV): sequencing the most valuable type-strain genomes for metagenomic binning, comparative biology and taxonomic classification.</title>
        <authorList>
            <person name="Goeker M."/>
        </authorList>
    </citation>
    <scope>NUCLEOTIDE SEQUENCE [LARGE SCALE GENOMIC DNA]</scope>
    <source>
        <strain evidence="1">DSM 105720</strain>
    </source>
</reference>
<dbReference type="RefSeq" id="WP_044161491.1">
    <property type="nucleotide sequence ID" value="NZ_JACIER010000005.1"/>
</dbReference>
<dbReference type="Proteomes" id="UP000560658">
    <property type="component" value="Unassembled WGS sequence"/>
</dbReference>
<evidence type="ECO:0000313" key="2">
    <source>
        <dbReference type="Proteomes" id="UP000560658"/>
    </source>
</evidence>